<dbReference type="AlphaFoldDB" id="A0A1G5S3N4"/>
<sequence>MAAKETSADYQVAGFVREFDGYTYRFIVVHSSALETRKENTQKRSIEKALTSMTKKTAKLEKEPFACEPDALGALQALKREVENKGFKCGGHVETRKFKSYSKRGRPEQTDEGSVEVTYHAVIEILGPDEALYQQKLKEDSTFVLITSVLDEKVLSNVEVLREYKHQNSVEEAFRFLKSPVYLGQTLLNRRERVEAMGYVFILVLMIACYLQFRVRKALEEKNEYVLDPGNKKNTRPSIKRIFEILEDVLVMITPQG</sequence>
<gene>
    <name evidence="2" type="ORF">SAMN03080599_02218</name>
</gene>
<evidence type="ECO:0000313" key="3">
    <source>
        <dbReference type="Proteomes" id="UP000199208"/>
    </source>
</evidence>
<dbReference type="InterPro" id="IPR047654">
    <property type="entry name" value="IS1634_transpos"/>
</dbReference>
<dbReference type="InterPro" id="IPR012337">
    <property type="entry name" value="RNaseH-like_sf"/>
</dbReference>
<organism evidence="2 3">
    <name type="scientific">Acidaminobacter hydrogenoformans DSM 2784</name>
    <dbReference type="NCBI Taxonomy" id="1120920"/>
    <lineage>
        <taxon>Bacteria</taxon>
        <taxon>Bacillati</taxon>
        <taxon>Bacillota</taxon>
        <taxon>Clostridia</taxon>
        <taxon>Peptostreptococcales</taxon>
        <taxon>Acidaminobacteraceae</taxon>
        <taxon>Acidaminobacter</taxon>
    </lineage>
</organism>
<dbReference type="EMBL" id="FMWL01000012">
    <property type="protein sequence ID" value="SCZ80361.1"/>
    <property type="molecule type" value="Genomic_DNA"/>
</dbReference>
<dbReference type="Proteomes" id="UP000199208">
    <property type="component" value="Unassembled WGS sequence"/>
</dbReference>
<evidence type="ECO:0000313" key="2">
    <source>
        <dbReference type="EMBL" id="SCZ80361.1"/>
    </source>
</evidence>
<evidence type="ECO:0008006" key="4">
    <source>
        <dbReference type="Google" id="ProtNLM"/>
    </source>
</evidence>
<accession>A0A1G5S3N4</accession>
<evidence type="ECO:0000256" key="1">
    <source>
        <dbReference type="SAM" id="Phobius"/>
    </source>
</evidence>
<keyword evidence="3" id="KW-1185">Reference proteome</keyword>
<keyword evidence="1" id="KW-0472">Membrane</keyword>
<protein>
    <recommendedName>
        <fullName evidence="4">Transposase DDE domain-containing protein</fullName>
    </recommendedName>
</protein>
<dbReference type="NCBIfam" id="NF033559">
    <property type="entry name" value="transpos_IS1634"/>
    <property type="match status" value="1"/>
</dbReference>
<keyword evidence="1" id="KW-0812">Transmembrane</keyword>
<feature type="transmembrane region" description="Helical" evidence="1">
    <location>
        <begin position="196"/>
        <end position="213"/>
    </location>
</feature>
<dbReference type="STRING" id="1120920.SAMN03080599_02218"/>
<keyword evidence="1" id="KW-1133">Transmembrane helix</keyword>
<reference evidence="2" key="1">
    <citation type="submission" date="2016-10" db="EMBL/GenBank/DDBJ databases">
        <authorList>
            <person name="de Groot N.N."/>
        </authorList>
    </citation>
    <scope>NUCLEOTIDE SEQUENCE [LARGE SCALE GENOMIC DNA]</scope>
    <source>
        <strain evidence="2">DSM 2784</strain>
    </source>
</reference>
<dbReference type="PANTHER" id="PTHR34614:SF2">
    <property type="entry name" value="TRANSPOSASE IS4-LIKE DOMAIN-CONTAINING PROTEIN"/>
    <property type="match status" value="1"/>
</dbReference>
<dbReference type="PANTHER" id="PTHR34614">
    <property type="match status" value="1"/>
</dbReference>
<name>A0A1G5S3N4_9FIRM</name>
<dbReference type="SUPFAM" id="SSF53098">
    <property type="entry name" value="Ribonuclease H-like"/>
    <property type="match status" value="1"/>
</dbReference>
<proteinExistence type="predicted"/>